<dbReference type="AlphaFoldDB" id="A0A939K0C8"/>
<dbReference type="InterPro" id="IPR010982">
    <property type="entry name" value="Lambda_DNA-bd_dom_sf"/>
</dbReference>
<dbReference type="SMART" id="SM00530">
    <property type="entry name" value="HTH_XRE"/>
    <property type="match status" value="1"/>
</dbReference>
<dbReference type="Gene3D" id="1.10.260.40">
    <property type="entry name" value="lambda repressor-like DNA-binding domains"/>
    <property type="match status" value="1"/>
</dbReference>
<protein>
    <submittedName>
        <fullName evidence="2">Helix-turn-helix transcriptional regulator</fullName>
    </submittedName>
</protein>
<dbReference type="Proteomes" id="UP000664795">
    <property type="component" value="Unassembled WGS sequence"/>
</dbReference>
<evidence type="ECO:0000313" key="2">
    <source>
        <dbReference type="EMBL" id="MBO0934059.1"/>
    </source>
</evidence>
<feature type="domain" description="HTH cro/C1-type" evidence="1">
    <location>
        <begin position="10"/>
        <end position="64"/>
    </location>
</feature>
<proteinExistence type="predicted"/>
<dbReference type="EMBL" id="JAFMYU010000026">
    <property type="protein sequence ID" value="MBO0934059.1"/>
    <property type="molecule type" value="Genomic_DNA"/>
</dbReference>
<dbReference type="CDD" id="cd00093">
    <property type="entry name" value="HTH_XRE"/>
    <property type="match status" value="1"/>
</dbReference>
<keyword evidence="3" id="KW-1185">Reference proteome</keyword>
<dbReference type="GO" id="GO:0003677">
    <property type="term" value="F:DNA binding"/>
    <property type="evidence" value="ECO:0007669"/>
    <property type="project" value="InterPro"/>
</dbReference>
<evidence type="ECO:0000259" key="1">
    <source>
        <dbReference type="PROSITE" id="PS50943"/>
    </source>
</evidence>
<dbReference type="Pfam" id="PF01381">
    <property type="entry name" value="HTH_3"/>
    <property type="match status" value="1"/>
</dbReference>
<evidence type="ECO:0000313" key="3">
    <source>
        <dbReference type="Proteomes" id="UP000664795"/>
    </source>
</evidence>
<reference evidence="2 3" key="1">
    <citation type="submission" date="2021-03" db="EMBL/GenBank/DDBJ databases">
        <title>Fibrella sp. HMF5036 genome sequencing and assembly.</title>
        <authorList>
            <person name="Kang H."/>
            <person name="Kim H."/>
            <person name="Bae S."/>
            <person name="Joh K."/>
        </authorList>
    </citation>
    <scope>NUCLEOTIDE SEQUENCE [LARGE SCALE GENOMIC DNA]</scope>
    <source>
        <strain evidence="2 3">HMF5036</strain>
    </source>
</reference>
<sequence length="67" mass="7299">MTTLDLGTVIISRRRRVGIRQADLAVLADVSLRTLIAIERGTANPSFETLSKIADVLGMELTLVMKS</sequence>
<accession>A0A939K0C8</accession>
<organism evidence="2 3">
    <name type="scientific">Fibrella aquatilis</name>
    <dbReference type="NCBI Taxonomy" id="2817059"/>
    <lineage>
        <taxon>Bacteria</taxon>
        <taxon>Pseudomonadati</taxon>
        <taxon>Bacteroidota</taxon>
        <taxon>Cytophagia</taxon>
        <taxon>Cytophagales</taxon>
        <taxon>Spirosomataceae</taxon>
        <taxon>Fibrella</taxon>
    </lineage>
</organism>
<dbReference type="SUPFAM" id="SSF47413">
    <property type="entry name" value="lambda repressor-like DNA-binding domains"/>
    <property type="match status" value="1"/>
</dbReference>
<dbReference type="RefSeq" id="WP_207338072.1">
    <property type="nucleotide sequence ID" value="NZ_JAFMYU010000026.1"/>
</dbReference>
<dbReference type="PROSITE" id="PS50943">
    <property type="entry name" value="HTH_CROC1"/>
    <property type="match status" value="1"/>
</dbReference>
<gene>
    <name evidence="2" type="ORF">J2I48_23830</name>
</gene>
<dbReference type="InterPro" id="IPR001387">
    <property type="entry name" value="Cro/C1-type_HTH"/>
</dbReference>
<name>A0A939K0C8_9BACT</name>
<comment type="caution">
    <text evidence="2">The sequence shown here is derived from an EMBL/GenBank/DDBJ whole genome shotgun (WGS) entry which is preliminary data.</text>
</comment>